<keyword evidence="8 9" id="KW-0479">Metal-binding</keyword>
<dbReference type="InterPro" id="IPR017050">
    <property type="entry name" value="Metallopeptidase_nem"/>
</dbReference>
<evidence type="ECO:0000259" key="11">
    <source>
        <dbReference type="PROSITE" id="PS51864"/>
    </source>
</evidence>
<evidence type="ECO:0000313" key="13">
    <source>
        <dbReference type="Proteomes" id="UP000230423"/>
    </source>
</evidence>
<dbReference type="SUPFAM" id="SSF55486">
    <property type="entry name" value="Metalloproteases ('zincins'), catalytic domain"/>
    <property type="match status" value="1"/>
</dbReference>
<accession>A0A2G9TVM5</accession>
<dbReference type="PROSITE" id="PS51864">
    <property type="entry name" value="ASTACIN"/>
    <property type="match status" value="1"/>
</dbReference>
<dbReference type="SMART" id="SM00235">
    <property type="entry name" value="ZnMc"/>
    <property type="match status" value="1"/>
</dbReference>
<dbReference type="GO" id="GO:0004222">
    <property type="term" value="F:metalloendopeptidase activity"/>
    <property type="evidence" value="ECO:0007669"/>
    <property type="project" value="UniProtKB-UniRule"/>
</dbReference>
<dbReference type="GO" id="GO:0006508">
    <property type="term" value="P:proteolysis"/>
    <property type="evidence" value="ECO:0007669"/>
    <property type="project" value="UniProtKB-KW"/>
</dbReference>
<dbReference type="InterPro" id="IPR024079">
    <property type="entry name" value="MetalloPept_cat_dom_sf"/>
</dbReference>
<dbReference type="GO" id="GO:0008270">
    <property type="term" value="F:zinc ion binding"/>
    <property type="evidence" value="ECO:0007669"/>
    <property type="project" value="UniProtKB-UniRule"/>
</dbReference>
<evidence type="ECO:0000256" key="6">
    <source>
        <dbReference type="PIRNR" id="PIRNR036365"/>
    </source>
</evidence>
<keyword evidence="13" id="KW-1185">Reference proteome</keyword>
<keyword evidence="3" id="KW-0732">Signal</keyword>
<evidence type="ECO:0000256" key="7">
    <source>
        <dbReference type="PROSITE-ProRule" id="PRU00059"/>
    </source>
</evidence>
<dbReference type="Gene3D" id="3.40.390.10">
    <property type="entry name" value="Collagenase (Catalytic Domain)"/>
    <property type="match status" value="1"/>
</dbReference>
<dbReference type="AlphaFoldDB" id="A0A2G9TVM5"/>
<dbReference type="CDD" id="cd04280">
    <property type="entry name" value="ZnMc_astacin_like"/>
    <property type="match status" value="1"/>
</dbReference>
<evidence type="ECO:0000259" key="10">
    <source>
        <dbReference type="PROSITE" id="PS01180"/>
    </source>
</evidence>
<dbReference type="GO" id="GO:0018996">
    <property type="term" value="P:molting cycle, collagen and cuticulin-based cuticle"/>
    <property type="evidence" value="ECO:0007669"/>
    <property type="project" value="InterPro"/>
</dbReference>
<keyword evidence="8 9" id="KW-0482">Metalloprotease</keyword>
<feature type="binding site" evidence="8">
    <location>
        <position position="98"/>
    </location>
    <ligand>
        <name>Zn(2+)</name>
        <dbReference type="ChEBI" id="CHEBI:29105"/>
        <note>catalytic</note>
    </ligand>
</feature>
<evidence type="ECO:0000313" key="12">
    <source>
        <dbReference type="EMBL" id="PIO61290.1"/>
    </source>
</evidence>
<keyword evidence="8 9" id="KW-0862">Zinc</keyword>
<keyword evidence="4" id="KW-1015">Disulfide bond</keyword>
<dbReference type="Proteomes" id="UP000230423">
    <property type="component" value="Unassembled WGS sequence"/>
</dbReference>
<keyword evidence="8 9" id="KW-0378">Hydrolase</keyword>
<feature type="binding site" evidence="8">
    <location>
        <position position="108"/>
    </location>
    <ligand>
        <name>Zn(2+)</name>
        <dbReference type="ChEBI" id="CHEBI:29105"/>
        <note>catalytic</note>
    </ligand>
</feature>
<evidence type="ECO:0000256" key="1">
    <source>
        <dbReference type="ARBA" id="ARBA00004613"/>
    </source>
</evidence>
<evidence type="ECO:0000256" key="3">
    <source>
        <dbReference type="ARBA" id="ARBA00022729"/>
    </source>
</evidence>
<name>A0A2G9TVM5_TELCI</name>
<comment type="subcellular location">
    <subcellularLocation>
        <location evidence="1 6">Secreted</location>
    </subcellularLocation>
</comment>
<dbReference type="InterPro" id="IPR034035">
    <property type="entry name" value="Astacin-like_dom"/>
</dbReference>
<feature type="binding site" evidence="8">
    <location>
        <position position="102"/>
    </location>
    <ligand>
        <name>Zn(2+)</name>
        <dbReference type="ChEBI" id="CHEBI:29105"/>
        <note>catalytic</note>
    </ligand>
</feature>
<dbReference type="PRINTS" id="PR00480">
    <property type="entry name" value="ASTACIN"/>
</dbReference>
<dbReference type="GO" id="GO:0005576">
    <property type="term" value="C:extracellular region"/>
    <property type="evidence" value="ECO:0007669"/>
    <property type="project" value="UniProtKB-SubCell"/>
</dbReference>
<dbReference type="InterPro" id="IPR006026">
    <property type="entry name" value="Peptidase_Metallo"/>
</dbReference>
<keyword evidence="8 9" id="KW-0645">Protease</keyword>
<keyword evidence="5" id="KW-0325">Glycoprotein</keyword>
<evidence type="ECO:0000256" key="8">
    <source>
        <dbReference type="PROSITE-ProRule" id="PRU01211"/>
    </source>
</evidence>
<evidence type="ECO:0000256" key="2">
    <source>
        <dbReference type="ARBA" id="ARBA00022525"/>
    </source>
</evidence>
<comment type="cofactor">
    <cofactor evidence="8 9">
        <name>Zn(2+)</name>
        <dbReference type="ChEBI" id="CHEBI:29105"/>
    </cofactor>
    <text evidence="8 9">Binds 1 zinc ion per subunit.</text>
</comment>
<dbReference type="OrthoDB" id="5819035at2759"/>
<gene>
    <name evidence="12" type="ORF">TELCIR_17188</name>
</gene>
<dbReference type="EMBL" id="KZ353872">
    <property type="protein sequence ID" value="PIO61290.1"/>
    <property type="molecule type" value="Genomic_DNA"/>
</dbReference>
<protein>
    <recommendedName>
        <fullName evidence="6">Zinc metalloproteinase</fullName>
    </recommendedName>
</protein>
<evidence type="ECO:0000256" key="4">
    <source>
        <dbReference type="ARBA" id="ARBA00023157"/>
    </source>
</evidence>
<dbReference type="PROSITE" id="PS01180">
    <property type="entry name" value="CUB"/>
    <property type="match status" value="1"/>
</dbReference>
<dbReference type="PANTHER" id="PTHR10127">
    <property type="entry name" value="DISCOIDIN, CUB, EGF, LAMININ , AND ZINC METALLOPROTEASE DOMAIN CONTAINING"/>
    <property type="match status" value="1"/>
</dbReference>
<dbReference type="PANTHER" id="PTHR10127:SF793">
    <property type="entry name" value="ZINC METALLOPROTEINASE NAS-31"/>
    <property type="match status" value="1"/>
</dbReference>
<comment type="caution">
    <text evidence="7">Lacks conserved residue(s) required for the propagation of feature annotation.</text>
</comment>
<organism evidence="12 13">
    <name type="scientific">Teladorsagia circumcincta</name>
    <name type="common">Brown stomach worm</name>
    <name type="synonym">Ostertagia circumcincta</name>
    <dbReference type="NCBI Taxonomy" id="45464"/>
    <lineage>
        <taxon>Eukaryota</taxon>
        <taxon>Metazoa</taxon>
        <taxon>Ecdysozoa</taxon>
        <taxon>Nematoda</taxon>
        <taxon>Chromadorea</taxon>
        <taxon>Rhabditida</taxon>
        <taxon>Rhabditina</taxon>
        <taxon>Rhabditomorpha</taxon>
        <taxon>Strongyloidea</taxon>
        <taxon>Trichostrongylidae</taxon>
        <taxon>Teladorsagia</taxon>
    </lineage>
</organism>
<proteinExistence type="predicted"/>
<feature type="domain" description="Peptidase M12A" evidence="11">
    <location>
        <begin position="1"/>
        <end position="208"/>
    </location>
</feature>
<feature type="active site" evidence="8">
    <location>
        <position position="99"/>
    </location>
</feature>
<evidence type="ECO:0000256" key="9">
    <source>
        <dbReference type="RuleBase" id="RU361183"/>
    </source>
</evidence>
<keyword evidence="2 6" id="KW-0964">Secreted</keyword>
<dbReference type="PIRSF" id="PIRSF036365">
    <property type="entry name" value="Astacin_nematoda"/>
    <property type="match status" value="1"/>
</dbReference>
<dbReference type="Pfam" id="PF01400">
    <property type="entry name" value="Astacin"/>
    <property type="match status" value="1"/>
</dbReference>
<sequence length="369" mass="41750">MSDLSKRWPDKTVPYIFYSLDKKTMDVFKKAAQLWMNDTCIDFTEYREWTKKGDPIPPTGHLAVAPGQGCFSYVGRKGPGPQTLILGKGCESVGIAAHEIGHALGFFHTQARYDRDEYITVNKANIKKDWTPDFDKQDEEDNNNYGQTYDYGSIMHYGSYSSIAAVNKKQRIMNANDGNYTATLGSDIISFYDLLMMNKLYDCLGKCNDNKPICQNEGFAHPRDCSRCVCPSGFGGPLCDKKPSNCGEELEATDSWQTVEKTLEAGEEGEDRDEYKRCTYWIKAPENVDNAKIEVRIAELPEEFNKDGCIYAGVEIKAREDKRLTGYRFCSQDDVGIELSSDSKIVPVIVYSGSRKKPFTTKLDYRYTL</sequence>
<dbReference type="InterPro" id="IPR001506">
    <property type="entry name" value="Peptidase_M12A"/>
</dbReference>
<dbReference type="InterPro" id="IPR000859">
    <property type="entry name" value="CUB_dom"/>
</dbReference>
<feature type="domain" description="CUB" evidence="10">
    <location>
        <begin position="246"/>
        <end position="366"/>
    </location>
</feature>
<evidence type="ECO:0000256" key="5">
    <source>
        <dbReference type="ARBA" id="ARBA00023180"/>
    </source>
</evidence>
<reference evidence="12 13" key="1">
    <citation type="submission" date="2015-09" db="EMBL/GenBank/DDBJ databases">
        <title>Draft genome of the parasitic nematode Teladorsagia circumcincta isolate WARC Sus (inbred).</title>
        <authorList>
            <person name="Mitreva M."/>
        </authorList>
    </citation>
    <scope>NUCLEOTIDE SEQUENCE [LARGE SCALE GENOMIC DNA]</scope>
    <source>
        <strain evidence="12 13">S</strain>
    </source>
</reference>